<proteinExistence type="predicted"/>
<reference evidence="1 2" key="1">
    <citation type="submission" date="2018-10" db="EMBL/GenBank/DDBJ databases">
        <title>Natrarchaeobius chitinivorans gen. nov., sp. nov., and Natrarchaeobius haloalkaliphilus sp. nov., alkaliphilic, chitin-utilizing haloarchaea from hypersaline alkaline lakes.</title>
        <authorList>
            <person name="Sorokin D.Y."/>
            <person name="Elcheninov A.G."/>
            <person name="Kostrikina N.A."/>
            <person name="Bale N.J."/>
            <person name="Sinninghe Damste J.S."/>
            <person name="Khijniak T.V."/>
            <person name="Kublanov I.V."/>
            <person name="Toshchakov S.V."/>
        </authorList>
    </citation>
    <scope>NUCLEOTIDE SEQUENCE [LARGE SCALE GENOMIC DNA]</scope>
    <source>
        <strain evidence="1 2">AArcht-Sl</strain>
    </source>
</reference>
<dbReference type="EMBL" id="REFY01000003">
    <property type="protein sequence ID" value="RQG90182.1"/>
    <property type="molecule type" value="Genomic_DNA"/>
</dbReference>
<protein>
    <submittedName>
        <fullName evidence="1">Uncharacterized protein</fullName>
    </submittedName>
</protein>
<keyword evidence="2" id="KW-1185">Reference proteome</keyword>
<organism evidence="1 2">
    <name type="scientific">Natrarchaeobius halalkaliphilus</name>
    <dbReference type="NCBI Taxonomy" id="1679091"/>
    <lineage>
        <taxon>Archaea</taxon>
        <taxon>Methanobacteriati</taxon>
        <taxon>Methanobacteriota</taxon>
        <taxon>Stenosarchaea group</taxon>
        <taxon>Halobacteria</taxon>
        <taxon>Halobacteriales</taxon>
        <taxon>Natrialbaceae</taxon>
        <taxon>Natrarchaeobius</taxon>
    </lineage>
</organism>
<evidence type="ECO:0000313" key="1">
    <source>
        <dbReference type="EMBL" id="RQG90182.1"/>
    </source>
</evidence>
<dbReference type="AlphaFoldDB" id="A0A3N6MXE7"/>
<gene>
    <name evidence="1" type="ORF">EA462_09340</name>
</gene>
<comment type="caution">
    <text evidence="1">The sequence shown here is derived from an EMBL/GenBank/DDBJ whole genome shotgun (WGS) entry which is preliminary data.</text>
</comment>
<evidence type="ECO:0000313" key="2">
    <source>
        <dbReference type="Proteomes" id="UP000273828"/>
    </source>
</evidence>
<accession>A0A3N6MXE7</accession>
<dbReference type="Proteomes" id="UP000273828">
    <property type="component" value="Unassembled WGS sequence"/>
</dbReference>
<sequence>MRFFHHTSIVRFDDIELLSLPSVDRSKNRTHEIDYSDSVNRQHLRTLRFRGRSGRGLQTVVRPSETNEAATGSHYR</sequence>
<name>A0A3N6MXE7_9EURY</name>